<keyword evidence="7" id="KW-0539">Nucleus</keyword>
<evidence type="ECO:0000256" key="3">
    <source>
        <dbReference type="ARBA" id="ARBA00022664"/>
    </source>
</evidence>
<evidence type="ECO:0000256" key="8">
    <source>
        <dbReference type="SAM" id="Coils"/>
    </source>
</evidence>
<comment type="subcellular location">
    <subcellularLocation>
        <location evidence="1">Nucleus</location>
    </subcellularLocation>
</comment>
<keyword evidence="6" id="KW-0508">mRNA splicing</keyword>
<dbReference type="Pfam" id="PF12542">
    <property type="entry name" value="CWC25"/>
    <property type="match status" value="1"/>
</dbReference>
<feature type="region of interest" description="Disordered" evidence="9">
    <location>
        <begin position="171"/>
        <end position="420"/>
    </location>
</feature>
<evidence type="ECO:0000256" key="2">
    <source>
        <dbReference type="ARBA" id="ARBA00006695"/>
    </source>
</evidence>
<dbReference type="EMBL" id="GFAC01002178">
    <property type="protein sequence ID" value="JAT97010.1"/>
    <property type="molecule type" value="mRNA"/>
</dbReference>
<keyword evidence="5 8" id="KW-0175">Coiled coil</keyword>
<protein>
    <submittedName>
        <fullName evidence="11">Putative cwc25 spliceosome-associated protein</fullName>
    </submittedName>
</protein>
<feature type="domain" description="CBF1-interacting co-repressor CIR N-terminal" evidence="10">
    <location>
        <begin position="11"/>
        <end position="47"/>
    </location>
</feature>
<dbReference type="SMART" id="SM01083">
    <property type="entry name" value="Cir_N"/>
    <property type="match status" value="1"/>
</dbReference>
<feature type="compositionally biased region" description="Basic residues" evidence="9">
    <location>
        <begin position="172"/>
        <end position="190"/>
    </location>
</feature>
<keyword evidence="3" id="KW-0507">mRNA processing</keyword>
<dbReference type="InterPro" id="IPR051376">
    <property type="entry name" value="CWC25_splicing_factor"/>
</dbReference>
<feature type="compositionally biased region" description="Basic and acidic residues" evidence="9">
    <location>
        <begin position="350"/>
        <end position="360"/>
    </location>
</feature>
<sequence length="457" mass="52867">MGGGDLNLKKSWHPSTLRNIERVWKAEQMRDQEKSKIEQLQKELQEERNKLEMRQYAENKGVVKKRQERLDWMYQGVAGLVDREQYLLGRKVDKNFEIAKKEEAGVEDKNEDLQPGAIFTMAPTNAAVDLENKIREDPLFAIKKQEMKSKKTLLSNPIKMKHLRDMIEQSIKKSKKAHKKKKKEHKKKRSSSVSSSSGTEHDQQERHSKVKPEKDQRDREHRASGHHSSETSRSKSSSSAHEHSRKARRRHDSSSSPDARSHHRVATQLKRPIKSSSETASKRKRHDSSTSNCSAKSGGNGESHHQPVGLASDGDDDHRDRRPKFGLLIRGDQSWKKERQPAAPLKAQWKKPEPAKEEITHRHRRRPLSEEEKAAARKEMMENAHWRDEQRKTFVHQYRSSEASEEEKHHKRTGEGFIRPMLAKAADSGSVENRIKQKMYTVQRSSGAMDSHFARKK</sequence>
<evidence type="ECO:0000256" key="5">
    <source>
        <dbReference type="ARBA" id="ARBA00023054"/>
    </source>
</evidence>
<reference evidence="11" key="1">
    <citation type="journal article" date="2017" name="Front. Cell. Infect. Microbiol.">
        <title>The Distinct Transcriptional Response of the Midgut of Amblyomma sculptum and Amblyomma aureolatum Ticks to Rickettsia rickettsii Correlates to Their Differences in Susceptibility to Infection.</title>
        <authorList>
            <person name="Martins L.A."/>
            <person name="Galletti M.F.B.M."/>
            <person name="Ribeiro J.M."/>
            <person name="Fujita A."/>
            <person name="Costa F.B."/>
            <person name="Labruna M.B."/>
            <person name="Daffre S."/>
            <person name="Fogaca A.C."/>
        </authorList>
    </citation>
    <scope>NUCLEOTIDE SEQUENCE</scope>
</reference>
<dbReference type="InterPro" id="IPR022209">
    <property type="entry name" value="CWC25"/>
</dbReference>
<evidence type="ECO:0000256" key="7">
    <source>
        <dbReference type="ARBA" id="ARBA00023242"/>
    </source>
</evidence>
<evidence type="ECO:0000313" key="11">
    <source>
        <dbReference type="EMBL" id="JAT97010.1"/>
    </source>
</evidence>
<proteinExistence type="evidence at transcript level"/>
<dbReference type="Pfam" id="PF10197">
    <property type="entry name" value="Cir_N"/>
    <property type="match status" value="1"/>
</dbReference>
<evidence type="ECO:0000256" key="6">
    <source>
        <dbReference type="ARBA" id="ARBA00023187"/>
    </source>
</evidence>
<evidence type="ECO:0000256" key="9">
    <source>
        <dbReference type="SAM" id="MobiDB-lite"/>
    </source>
</evidence>
<evidence type="ECO:0000256" key="1">
    <source>
        <dbReference type="ARBA" id="ARBA00004123"/>
    </source>
</evidence>
<evidence type="ECO:0000259" key="10">
    <source>
        <dbReference type="SMART" id="SM01083"/>
    </source>
</evidence>
<comment type="similarity">
    <text evidence="2">Belongs to the CWC25 family.</text>
</comment>
<feature type="compositionally biased region" description="Basic and acidic residues" evidence="9">
    <location>
        <begin position="199"/>
        <end position="233"/>
    </location>
</feature>
<dbReference type="GO" id="GO:0000398">
    <property type="term" value="P:mRNA splicing, via spliceosome"/>
    <property type="evidence" value="ECO:0007669"/>
    <property type="project" value="TreeGrafter"/>
</dbReference>
<keyword evidence="4" id="KW-0747">Spliceosome</keyword>
<accession>A0A1E1XCN0</accession>
<dbReference type="AlphaFoldDB" id="A0A1E1XCN0"/>
<feature type="coiled-coil region" evidence="8">
    <location>
        <begin position="23"/>
        <end position="57"/>
    </location>
</feature>
<name>A0A1E1XCN0_9ACAR</name>
<dbReference type="PANTHER" id="PTHR16196:SF0">
    <property type="entry name" value="PRE-MRNA-SPLICING FACTOR CWC25 HOMOLOG"/>
    <property type="match status" value="1"/>
</dbReference>
<feature type="compositionally biased region" description="Basic and acidic residues" evidence="9">
    <location>
        <begin position="367"/>
        <end position="392"/>
    </location>
</feature>
<dbReference type="GO" id="GO:0005684">
    <property type="term" value="C:U2-type spliceosomal complex"/>
    <property type="evidence" value="ECO:0007669"/>
    <property type="project" value="TreeGrafter"/>
</dbReference>
<organism evidence="11">
    <name type="scientific">Amblyomma aureolatum</name>
    <dbReference type="NCBI Taxonomy" id="187763"/>
    <lineage>
        <taxon>Eukaryota</taxon>
        <taxon>Metazoa</taxon>
        <taxon>Ecdysozoa</taxon>
        <taxon>Arthropoda</taxon>
        <taxon>Chelicerata</taxon>
        <taxon>Arachnida</taxon>
        <taxon>Acari</taxon>
        <taxon>Parasitiformes</taxon>
        <taxon>Ixodida</taxon>
        <taxon>Ixodoidea</taxon>
        <taxon>Ixodidae</taxon>
        <taxon>Amblyomminae</taxon>
        <taxon>Amblyomma</taxon>
    </lineage>
</organism>
<evidence type="ECO:0000256" key="4">
    <source>
        <dbReference type="ARBA" id="ARBA00022728"/>
    </source>
</evidence>
<dbReference type="InterPro" id="IPR019339">
    <property type="entry name" value="CIR_N_dom"/>
</dbReference>
<dbReference type="PANTHER" id="PTHR16196">
    <property type="entry name" value="CELL CYCLE CONTROL PROTEIN CWF25"/>
    <property type="match status" value="1"/>
</dbReference>